<protein>
    <recommendedName>
        <fullName evidence="1">PE domain-containing protein</fullName>
    </recommendedName>
</protein>
<dbReference type="Pfam" id="PF00934">
    <property type="entry name" value="PE"/>
    <property type="match status" value="1"/>
</dbReference>
<dbReference type="Gene3D" id="1.10.287.850">
    <property type="entry name" value="HP0062-like domain"/>
    <property type="match status" value="1"/>
</dbReference>
<name>A0A0I9UA38_9MYCO</name>
<keyword evidence="3" id="KW-1185">Reference proteome</keyword>
<dbReference type="STRING" id="1202450.B586_17220"/>
<dbReference type="SUPFAM" id="SSF140459">
    <property type="entry name" value="PE/PPE dimer-like"/>
    <property type="match status" value="1"/>
</dbReference>
<dbReference type="EMBL" id="LDPR01000001">
    <property type="protein sequence ID" value="KLO39099.1"/>
    <property type="molecule type" value="Genomic_DNA"/>
</dbReference>
<dbReference type="InterPro" id="IPR000084">
    <property type="entry name" value="PE-PGRS_N"/>
</dbReference>
<evidence type="ECO:0000313" key="3">
    <source>
        <dbReference type="Proteomes" id="UP000036334"/>
    </source>
</evidence>
<dbReference type="InterPro" id="IPR038332">
    <property type="entry name" value="PPE_sf"/>
</dbReference>
<sequence>MLTASAGETSSTGQRYLTIPWQFARLFLMRNEVGMLISTVDPAELRQAADALYNLATDLHAGGVDTNEAVTKIVGPGADSASAYAALNFIELANRCKSVIAEAATMFGEFANSVSCAAEDYSMTEDTNTTDLD</sequence>
<evidence type="ECO:0000313" key="2">
    <source>
        <dbReference type="EMBL" id="KLO39099.1"/>
    </source>
</evidence>
<comment type="caution">
    <text evidence="2">The sequence shown here is derived from an EMBL/GenBank/DDBJ whole genome shotgun (WGS) entry which is preliminary data.</text>
</comment>
<evidence type="ECO:0000259" key="1">
    <source>
        <dbReference type="Pfam" id="PF00934"/>
    </source>
</evidence>
<reference evidence="2 3" key="1">
    <citation type="submission" date="2015-05" db="EMBL/GenBank/DDBJ databases">
        <title>Genome sequence of Mycobacterium haemophilum.</title>
        <authorList>
            <person name="Greninger A.L."/>
            <person name="Cunningham G."/>
            <person name="Miller S."/>
        </authorList>
    </citation>
    <scope>NUCLEOTIDE SEQUENCE [LARGE SCALE GENOMIC DNA]</scope>
    <source>
        <strain evidence="3">UC1</strain>
    </source>
</reference>
<gene>
    <name evidence="2" type="ORF">ABH38_01755</name>
</gene>
<dbReference type="AlphaFoldDB" id="A0A0I9UA38"/>
<dbReference type="PATRIC" id="fig|29311.18.peg.382"/>
<accession>A0A0I9UA38</accession>
<feature type="domain" description="PE" evidence="1">
    <location>
        <begin position="39"/>
        <end position="128"/>
    </location>
</feature>
<proteinExistence type="predicted"/>
<dbReference type="Proteomes" id="UP000036334">
    <property type="component" value="Unassembled WGS sequence"/>
</dbReference>
<organism evidence="2 3">
    <name type="scientific">Mycobacterium haemophilum</name>
    <dbReference type="NCBI Taxonomy" id="29311"/>
    <lineage>
        <taxon>Bacteria</taxon>
        <taxon>Bacillati</taxon>
        <taxon>Actinomycetota</taxon>
        <taxon>Actinomycetes</taxon>
        <taxon>Mycobacteriales</taxon>
        <taxon>Mycobacteriaceae</taxon>
        <taxon>Mycobacterium</taxon>
    </lineage>
</organism>